<evidence type="ECO:0000313" key="8">
    <source>
        <dbReference type="Proteomes" id="UP000558997"/>
    </source>
</evidence>
<keyword evidence="4" id="KW-0560">Oxidoreductase</keyword>
<evidence type="ECO:0000256" key="3">
    <source>
        <dbReference type="ARBA" id="ARBA00022827"/>
    </source>
</evidence>
<feature type="domain" description="FAD dependent oxidoreductase" evidence="6">
    <location>
        <begin position="2"/>
        <end position="356"/>
    </location>
</feature>
<dbReference type="RefSeq" id="WP_184831614.1">
    <property type="nucleotide sequence ID" value="NZ_BAAAVN010000010.1"/>
</dbReference>
<dbReference type="GO" id="GO:0008115">
    <property type="term" value="F:sarcosine oxidase activity"/>
    <property type="evidence" value="ECO:0007669"/>
    <property type="project" value="TreeGrafter"/>
</dbReference>
<name>A0A841DI59_9ACTN</name>
<dbReference type="SUPFAM" id="SSF51905">
    <property type="entry name" value="FAD/NAD(P)-binding domain"/>
    <property type="match status" value="1"/>
</dbReference>
<accession>A0A841DI59</accession>
<evidence type="ECO:0000256" key="1">
    <source>
        <dbReference type="ARBA" id="ARBA00001974"/>
    </source>
</evidence>
<dbReference type="Proteomes" id="UP000558997">
    <property type="component" value="Unassembled WGS sequence"/>
</dbReference>
<proteinExistence type="predicted"/>
<sequence length="382" mass="40503">MRITVVGGGVIGLLTAIECVRAPGAHQVDLVDAGPIPSPLATSNDRLRVTRALHRGDPVLTAAGAGAHAAWLEVERLLGTRFYHPSGALTALPTEEASSELAGLTETGVNAWTLSARDLARRYPHVRFPAGSAAVLEASAGVLLADHALVAMARWLGQHPRTRLLPHQQVVAVSEDGSDAVVRFADGSARSADRVVVAAGPWSRDLLADVVGPELILYRQSVLSYRPPTDRRNWAGMPVVLALGAARDAWIMPTVPRSDAPMRLSAASACRPVDKLAGHETPDQQRRHLIELFAQLIDGFDPAGVVGATDGYYLAERTRGGPLLAAYEAGVVWAYAACGGMSFKFAPQIARAIADRAVGQPPRPTGLDPIDRPRRLAAVGEE</sequence>
<keyword evidence="3" id="KW-0274">FAD</keyword>
<dbReference type="AlphaFoldDB" id="A0A841DI59"/>
<comment type="caution">
    <text evidence="7">The sequence shown here is derived from an EMBL/GenBank/DDBJ whole genome shotgun (WGS) entry which is preliminary data.</text>
</comment>
<dbReference type="PANTHER" id="PTHR10961">
    <property type="entry name" value="PEROXISOMAL SARCOSINE OXIDASE"/>
    <property type="match status" value="1"/>
</dbReference>
<dbReference type="PANTHER" id="PTHR10961:SF7">
    <property type="entry name" value="FAD DEPENDENT OXIDOREDUCTASE DOMAIN-CONTAINING PROTEIN"/>
    <property type="match status" value="1"/>
</dbReference>
<dbReference type="Gene3D" id="3.50.50.60">
    <property type="entry name" value="FAD/NAD(P)-binding domain"/>
    <property type="match status" value="1"/>
</dbReference>
<evidence type="ECO:0000256" key="5">
    <source>
        <dbReference type="SAM" id="MobiDB-lite"/>
    </source>
</evidence>
<organism evidence="7 8">
    <name type="scientific">Kribbella solani</name>
    <dbReference type="NCBI Taxonomy" id="236067"/>
    <lineage>
        <taxon>Bacteria</taxon>
        <taxon>Bacillati</taxon>
        <taxon>Actinomycetota</taxon>
        <taxon>Actinomycetes</taxon>
        <taxon>Propionibacteriales</taxon>
        <taxon>Kribbellaceae</taxon>
        <taxon>Kribbella</taxon>
    </lineage>
</organism>
<dbReference type="InterPro" id="IPR045170">
    <property type="entry name" value="MTOX"/>
</dbReference>
<reference evidence="7 8" key="1">
    <citation type="submission" date="2020-08" db="EMBL/GenBank/DDBJ databases">
        <title>Sequencing the genomes of 1000 actinobacteria strains.</title>
        <authorList>
            <person name="Klenk H.-P."/>
        </authorList>
    </citation>
    <scope>NUCLEOTIDE SEQUENCE [LARGE SCALE GENOMIC DNA]</scope>
    <source>
        <strain evidence="7 8">DSM 17294</strain>
    </source>
</reference>
<keyword evidence="2" id="KW-0285">Flavoprotein</keyword>
<dbReference type="EMBL" id="JACHNF010000001">
    <property type="protein sequence ID" value="MBB5977581.1"/>
    <property type="molecule type" value="Genomic_DNA"/>
</dbReference>
<dbReference type="InterPro" id="IPR006076">
    <property type="entry name" value="FAD-dep_OxRdtase"/>
</dbReference>
<protein>
    <submittedName>
        <fullName evidence="7">Glycine/D-amino acid oxidase-like deaminating enzyme</fullName>
    </submittedName>
</protein>
<dbReference type="InterPro" id="IPR036188">
    <property type="entry name" value="FAD/NAD-bd_sf"/>
</dbReference>
<feature type="region of interest" description="Disordered" evidence="5">
    <location>
        <begin position="358"/>
        <end position="382"/>
    </location>
</feature>
<evidence type="ECO:0000256" key="2">
    <source>
        <dbReference type="ARBA" id="ARBA00022630"/>
    </source>
</evidence>
<evidence type="ECO:0000313" key="7">
    <source>
        <dbReference type="EMBL" id="MBB5977581.1"/>
    </source>
</evidence>
<keyword evidence="8" id="KW-1185">Reference proteome</keyword>
<dbReference type="Pfam" id="PF01266">
    <property type="entry name" value="DAO"/>
    <property type="match status" value="1"/>
</dbReference>
<comment type="cofactor">
    <cofactor evidence="1">
        <name>FAD</name>
        <dbReference type="ChEBI" id="CHEBI:57692"/>
    </cofactor>
</comment>
<gene>
    <name evidence="7" type="ORF">HDA44_000922</name>
</gene>
<evidence type="ECO:0000256" key="4">
    <source>
        <dbReference type="ARBA" id="ARBA00023002"/>
    </source>
</evidence>
<dbReference type="Gene3D" id="3.30.9.10">
    <property type="entry name" value="D-Amino Acid Oxidase, subunit A, domain 2"/>
    <property type="match status" value="1"/>
</dbReference>
<evidence type="ECO:0000259" key="6">
    <source>
        <dbReference type="Pfam" id="PF01266"/>
    </source>
</evidence>
<dbReference type="GO" id="GO:0050660">
    <property type="term" value="F:flavin adenine dinucleotide binding"/>
    <property type="evidence" value="ECO:0007669"/>
    <property type="project" value="InterPro"/>
</dbReference>